<gene>
    <name evidence="3" type="ordered locus">Snas_2563</name>
</gene>
<dbReference type="PROSITE" id="PS50837">
    <property type="entry name" value="NACHT"/>
    <property type="match status" value="1"/>
</dbReference>
<dbReference type="STRING" id="446470.Snas_2563"/>
<protein>
    <submittedName>
        <fullName evidence="3">Putative signal transduction protein with Nacht domain</fullName>
    </submittedName>
</protein>
<dbReference type="OrthoDB" id="135105at2"/>
<reference evidence="3 4" key="1">
    <citation type="journal article" date="2009" name="Stand. Genomic Sci.">
        <title>Complete genome sequence of Stackebrandtia nassauensis type strain (LLR-40K-21).</title>
        <authorList>
            <person name="Munk C."/>
            <person name="Lapidus A."/>
            <person name="Copeland A."/>
            <person name="Jando M."/>
            <person name="Mayilraj S."/>
            <person name="Glavina Del Rio T."/>
            <person name="Nolan M."/>
            <person name="Chen F."/>
            <person name="Lucas S."/>
            <person name="Tice H."/>
            <person name="Cheng J.F."/>
            <person name="Han C."/>
            <person name="Detter J.C."/>
            <person name="Bruce D."/>
            <person name="Goodwin L."/>
            <person name="Chain P."/>
            <person name="Pitluck S."/>
            <person name="Goker M."/>
            <person name="Ovchinikova G."/>
            <person name="Pati A."/>
            <person name="Ivanova N."/>
            <person name="Mavromatis K."/>
            <person name="Chen A."/>
            <person name="Palaniappan K."/>
            <person name="Land M."/>
            <person name="Hauser L."/>
            <person name="Chang Y.J."/>
            <person name="Jeffries C.D."/>
            <person name="Bristow J."/>
            <person name="Eisen J.A."/>
            <person name="Markowitz V."/>
            <person name="Hugenholtz P."/>
            <person name="Kyrpides N.C."/>
            <person name="Klenk H.P."/>
        </authorList>
    </citation>
    <scope>NUCLEOTIDE SEQUENCE [LARGE SCALE GENOMIC DNA]</scope>
    <source>
        <strain evidence="4">DSM 44728 / CIP 108903 / NRRL B-16338 / NBRC 102104 / LLR-40K-21</strain>
    </source>
</reference>
<dbReference type="InterPro" id="IPR007111">
    <property type="entry name" value="NACHT_NTPase"/>
</dbReference>
<evidence type="ECO:0000313" key="4">
    <source>
        <dbReference type="Proteomes" id="UP000000844"/>
    </source>
</evidence>
<keyword evidence="4" id="KW-1185">Reference proteome</keyword>
<organism evidence="3 4">
    <name type="scientific">Stackebrandtia nassauensis (strain DSM 44728 / CIP 108903 / NRRL B-16338 / NBRC 102104 / LLR-40K-21)</name>
    <dbReference type="NCBI Taxonomy" id="446470"/>
    <lineage>
        <taxon>Bacteria</taxon>
        <taxon>Bacillati</taxon>
        <taxon>Actinomycetota</taxon>
        <taxon>Actinomycetes</taxon>
        <taxon>Glycomycetales</taxon>
        <taxon>Glycomycetaceae</taxon>
        <taxon>Stackebrandtia</taxon>
    </lineage>
</organism>
<dbReference type="KEGG" id="sna:Snas_2563"/>
<feature type="domain" description="NACHT" evidence="2">
    <location>
        <begin position="158"/>
        <end position="282"/>
    </location>
</feature>
<evidence type="ECO:0000256" key="1">
    <source>
        <dbReference type="SAM" id="Phobius"/>
    </source>
</evidence>
<feature type="transmembrane region" description="Helical" evidence="1">
    <location>
        <begin position="12"/>
        <end position="28"/>
    </location>
</feature>
<evidence type="ECO:0000313" key="3">
    <source>
        <dbReference type="EMBL" id="ADD42243.1"/>
    </source>
</evidence>
<dbReference type="Pfam" id="PF05729">
    <property type="entry name" value="NACHT"/>
    <property type="match status" value="1"/>
</dbReference>
<keyword evidence="1" id="KW-0472">Membrane</keyword>
<dbReference type="RefSeq" id="WP_013017814.1">
    <property type="nucleotide sequence ID" value="NC_013947.1"/>
</dbReference>
<dbReference type="SUPFAM" id="SSF52540">
    <property type="entry name" value="P-loop containing nucleoside triphosphate hydrolases"/>
    <property type="match status" value="1"/>
</dbReference>
<sequence>MSDDPPTSKAATTIGALVALVPAGVITIRQAWSLVAGNPLWFAAIVLGSVLLGFAARVIAKAIAETENRLASALRGRIISVWPTFRARYARKLSAHCQRRPLHGVKTLDPFGPILQDVYVEVSLDQQWMKKHSGKLRASWETDEPRPLEYFLRNDEANIFTVTGAAGSGKTSMLRRTAFRQCQRQPWLPRRVPVLLYLREHLEEIKAAPTAYSLLDAARQQPWARDLPPEWIRRKLERGRCLVLLDGVDEIVGEADRFTVMEWIGRQIEIFEGNDFVVTSRPHGFDDGNLEGHVRLQLLPFTVETILRFLRGWFLQMEKRSSQEGTADVAEQADKEYRDLKAQFDRRRELYDLASRPLLLTMIANVHKYNRELPGSRAELYQEMCDMLLRRRQVKGSSAEWSISIQQQRELLGRLALSMTRGKRTELSFHDAAKTIEEAQRDYPGEVVADDFLRDLVHDGLLVPDLNDSYSFPHSTFREYLTASVLSHDRPDDVALLVEHVDDPAWREVLSLWCASSDASPIVAACLDSMTGHAIDLAYECAEVAHRLSRELTQRLRQLERPGNTDADGLPVHLLTKVRRSCDDLIPVDESASICRVPFSHELIRLHWEASERERGQLLAPEFKRGTPADSDPAHGLWERDATGLVAWADDFYGDERHYRLPSVWELEALYARDSGLIQQPVWARDDEEIRLFCPEGIDSPFTLDNVRFAASVLEDRWDSPVYLLIALAYLRAARKDTLSTGNTFANDFDHTINFEHAYTIARAYDKGTDPDRPLEDALRYALIKVRQGVSSRVIVDPDAPESPGLRRIETTDRVRLFRRHGGMHRTPARHDHTLIRAYSLFLTPWMTAPDEVPGALASFDIFLMGLTTDDSDDVPLYPGRLGPMLDRAQEAVAREPADDHATLGAVSRRVVRDVRADLTPMLERREPYDNAKARAARLGLLAASAAATFMDEPDTAALLRSCARGVAVLHARITGDIAPTEVIRPACVRAVPALED</sequence>
<keyword evidence="1" id="KW-0812">Transmembrane</keyword>
<dbReference type="InterPro" id="IPR027417">
    <property type="entry name" value="P-loop_NTPase"/>
</dbReference>
<accession>D3Q668</accession>
<dbReference type="EMBL" id="CP001778">
    <property type="protein sequence ID" value="ADD42243.1"/>
    <property type="molecule type" value="Genomic_DNA"/>
</dbReference>
<dbReference type="AlphaFoldDB" id="D3Q668"/>
<dbReference type="PANTHER" id="PTHR46844:SF1">
    <property type="entry name" value="SLR5058 PROTEIN"/>
    <property type="match status" value="1"/>
</dbReference>
<dbReference type="Proteomes" id="UP000000844">
    <property type="component" value="Chromosome"/>
</dbReference>
<keyword evidence="1" id="KW-1133">Transmembrane helix</keyword>
<dbReference type="PANTHER" id="PTHR46844">
    <property type="entry name" value="SLR5058 PROTEIN"/>
    <property type="match status" value="1"/>
</dbReference>
<dbReference type="Gene3D" id="3.40.50.300">
    <property type="entry name" value="P-loop containing nucleotide triphosphate hydrolases"/>
    <property type="match status" value="1"/>
</dbReference>
<name>D3Q668_STANL</name>
<proteinExistence type="predicted"/>
<feature type="transmembrane region" description="Helical" evidence="1">
    <location>
        <begin position="40"/>
        <end position="60"/>
    </location>
</feature>
<evidence type="ECO:0000259" key="2">
    <source>
        <dbReference type="PROSITE" id="PS50837"/>
    </source>
</evidence>
<dbReference type="eggNOG" id="COG5635">
    <property type="taxonomic scope" value="Bacteria"/>
</dbReference>
<dbReference type="HOGENOM" id="CLU_300313_0_0_11"/>